<evidence type="ECO:0000313" key="6">
    <source>
        <dbReference type="EMBL" id="GAA1529817.1"/>
    </source>
</evidence>
<evidence type="ECO:0000256" key="4">
    <source>
        <dbReference type="ARBA" id="ARBA00023014"/>
    </source>
</evidence>
<comment type="cofactor">
    <cofactor evidence="1">
        <name>[4Fe-4S] cluster</name>
        <dbReference type="ChEBI" id="CHEBI:49883"/>
    </cofactor>
</comment>
<proteinExistence type="predicted"/>
<dbReference type="SUPFAM" id="SSF53067">
    <property type="entry name" value="Actin-like ATPase domain"/>
    <property type="match status" value="1"/>
</dbReference>
<protein>
    <submittedName>
        <fullName evidence="6">Acyl-CoA dehydratase activase</fullName>
    </submittedName>
</protein>
<feature type="domain" description="ATPase BadF/BadG/BcrA/BcrD type" evidence="5">
    <location>
        <begin position="8"/>
        <end position="257"/>
    </location>
</feature>
<dbReference type="InterPro" id="IPR008275">
    <property type="entry name" value="CoA_E_activase_dom"/>
</dbReference>
<dbReference type="Pfam" id="PF01869">
    <property type="entry name" value="BcrAD_BadFG"/>
    <property type="match status" value="1"/>
</dbReference>
<dbReference type="InterPro" id="IPR051805">
    <property type="entry name" value="Dehydratase_Activator_Redct"/>
</dbReference>
<keyword evidence="3" id="KW-0408">Iron</keyword>
<dbReference type="Gene3D" id="3.30.420.40">
    <property type="match status" value="2"/>
</dbReference>
<keyword evidence="4" id="KW-0411">Iron-sulfur</keyword>
<dbReference type="NCBIfam" id="TIGR00241">
    <property type="entry name" value="CoA_E_activ"/>
    <property type="match status" value="1"/>
</dbReference>
<sequence>MTSWRRYLGVDLGSTTAKAVVVAEDGAIVSSSAIAMGAVSRAGMQKAVDAALAGAEIAAADLSGTVSTGYGRRLVPGAQRTFTEITCHARGTSAMVPGCRLVIDIGGQDSKAITVDEAGFVQEFAMNDRCASGTGRFYEVLATSVEVPIEELGALALRGSNDLEISTMCATFAETEIVSLLAQDAPVADIASSVHRAIAARTLALVAQVGRHEPVVLTGGVAQNPAAVEFLARALGTEVLVPEHPQITGAYGAALLARDADRRGRPVADDVAGADGLFPRPSEPHACGSCDGTIGAPAGHPVDLGLPLRLGG</sequence>
<evidence type="ECO:0000313" key="7">
    <source>
        <dbReference type="Proteomes" id="UP001500842"/>
    </source>
</evidence>
<dbReference type="RefSeq" id="WP_141004149.1">
    <property type="nucleotide sequence ID" value="NZ_BAAAOR010000026.1"/>
</dbReference>
<dbReference type="InterPro" id="IPR043129">
    <property type="entry name" value="ATPase_NBD"/>
</dbReference>
<comment type="caution">
    <text evidence="6">The sequence shown here is derived from an EMBL/GenBank/DDBJ whole genome shotgun (WGS) entry which is preliminary data.</text>
</comment>
<keyword evidence="7" id="KW-1185">Reference proteome</keyword>
<dbReference type="EMBL" id="BAAAOR010000026">
    <property type="protein sequence ID" value="GAA1529817.1"/>
    <property type="molecule type" value="Genomic_DNA"/>
</dbReference>
<evidence type="ECO:0000256" key="1">
    <source>
        <dbReference type="ARBA" id="ARBA00001966"/>
    </source>
</evidence>
<dbReference type="CDD" id="cd24036">
    <property type="entry name" value="ASKHA_NBD_BcrAD_BadFG_HgdC_HadI"/>
    <property type="match status" value="1"/>
</dbReference>
<organism evidence="6 7">
    <name type="scientific">Nocardioides humi</name>
    <dbReference type="NCBI Taxonomy" id="449461"/>
    <lineage>
        <taxon>Bacteria</taxon>
        <taxon>Bacillati</taxon>
        <taxon>Actinomycetota</taxon>
        <taxon>Actinomycetes</taxon>
        <taxon>Propionibacteriales</taxon>
        <taxon>Nocardioidaceae</taxon>
        <taxon>Nocardioides</taxon>
    </lineage>
</organism>
<dbReference type="Proteomes" id="UP001500842">
    <property type="component" value="Unassembled WGS sequence"/>
</dbReference>
<accession>A0ABN2B0Z7</accession>
<dbReference type="PANTHER" id="PTHR32329">
    <property type="entry name" value="BIFUNCTIONAL PROTEIN [INCLUDES 2-HYDROXYACYL-COA DEHYDRATASE (N-TER) AND ITS ACTIVATOR DOMAIN (C_TERM)-RELATED"/>
    <property type="match status" value="1"/>
</dbReference>
<name>A0ABN2B0Z7_9ACTN</name>
<gene>
    <name evidence="6" type="ORF">GCM10009788_36610</name>
</gene>
<keyword evidence="2" id="KW-0479">Metal-binding</keyword>
<evidence type="ECO:0000259" key="5">
    <source>
        <dbReference type="Pfam" id="PF01869"/>
    </source>
</evidence>
<dbReference type="PANTHER" id="PTHR32329:SF2">
    <property type="entry name" value="BIFUNCTIONAL PROTEIN [INCLUDES 2-HYDROXYACYL-COA DEHYDRATASE (N-TER) AND ITS ACTIVATOR DOMAIN (C_TERM)"/>
    <property type="match status" value="1"/>
</dbReference>
<reference evidence="6 7" key="1">
    <citation type="journal article" date="2019" name="Int. J. Syst. Evol. Microbiol.">
        <title>The Global Catalogue of Microorganisms (GCM) 10K type strain sequencing project: providing services to taxonomists for standard genome sequencing and annotation.</title>
        <authorList>
            <consortium name="The Broad Institute Genomics Platform"/>
            <consortium name="The Broad Institute Genome Sequencing Center for Infectious Disease"/>
            <person name="Wu L."/>
            <person name="Ma J."/>
        </authorList>
    </citation>
    <scope>NUCLEOTIDE SEQUENCE [LARGE SCALE GENOMIC DNA]</scope>
    <source>
        <strain evidence="6 7">JCM 14942</strain>
    </source>
</reference>
<dbReference type="InterPro" id="IPR002731">
    <property type="entry name" value="ATPase_BadF"/>
</dbReference>
<evidence type="ECO:0000256" key="2">
    <source>
        <dbReference type="ARBA" id="ARBA00022723"/>
    </source>
</evidence>
<evidence type="ECO:0000256" key="3">
    <source>
        <dbReference type="ARBA" id="ARBA00023004"/>
    </source>
</evidence>